<proteinExistence type="predicted"/>
<reference evidence="2" key="1">
    <citation type="submission" date="2023-01" db="EMBL/GenBank/DDBJ databases">
        <title>Human gut microbiome strain richness.</title>
        <authorList>
            <person name="Chen-Liaw A."/>
        </authorList>
    </citation>
    <scope>NUCLEOTIDE SEQUENCE</scope>
    <source>
        <strain evidence="2">1001262st2_G8_1001262B_160229</strain>
    </source>
</reference>
<keyword evidence="1" id="KW-0472">Membrane</keyword>
<dbReference type="AlphaFoldDB" id="A0AAJ1HGK9"/>
<dbReference type="RefSeq" id="WP_049474136.1">
    <property type="nucleotide sequence ID" value="NZ_JAHZPD010000006.1"/>
</dbReference>
<evidence type="ECO:0000256" key="1">
    <source>
        <dbReference type="SAM" id="Phobius"/>
    </source>
</evidence>
<dbReference type="EMBL" id="JAQMJV010000016">
    <property type="protein sequence ID" value="MDB8620513.1"/>
    <property type="molecule type" value="Genomic_DNA"/>
</dbReference>
<feature type="transmembrane region" description="Helical" evidence="1">
    <location>
        <begin position="174"/>
        <end position="195"/>
    </location>
</feature>
<organism evidence="2 3">
    <name type="scientific">Streptococcus parasanguinis</name>
    <dbReference type="NCBI Taxonomy" id="1318"/>
    <lineage>
        <taxon>Bacteria</taxon>
        <taxon>Bacillati</taxon>
        <taxon>Bacillota</taxon>
        <taxon>Bacilli</taxon>
        <taxon>Lactobacillales</taxon>
        <taxon>Streptococcaceae</taxon>
        <taxon>Streptococcus</taxon>
    </lineage>
</organism>
<protein>
    <submittedName>
        <fullName evidence="2">Uncharacterized protein</fullName>
    </submittedName>
</protein>
<gene>
    <name evidence="2" type="ORF">PNV36_08945</name>
</gene>
<name>A0AAJ1HGK9_STRPA</name>
<comment type="caution">
    <text evidence="2">The sequence shown here is derived from an EMBL/GenBank/DDBJ whole genome shotgun (WGS) entry which is preliminary data.</text>
</comment>
<keyword evidence="1" id="KW-1133">Transmembrane helix</keyword>
<keyword evidence="1" id="KW-0812">Transmembrane</keyword>
<evidence type="ECO:0000313" key="3">
    <source>
        <dbReference type="Proteomes" id="UP001212685"/>
    </source>
</evidence>
<evidence type="ECO:0000313" key="2">
    <source>
        <dbReference type="EMBL" id="MDB8620513.1"/>
    </source>
</evidence>
<dbReference type="Proteomes" id="UP001212685">
    <property type="component" value="Unassembled WGS sequence"/>
</dbReference>
<sequence length="208" mass="24091">MKNKNKFIFCSLVLLVYFLLFILKPIYQYISFSKMDVNSSMVQWIQDKSDQDWHALDEHIHLVTSKENGHNIGLIYVVDDYSQIESKISPENKAVSISYNNRLQGDKRVEISWLNGEKRLRHAGRYLKLAAENQAVIESSTGSSVTVWEQRSEKAKKRLYAVVEQMKKTVLEHLFHQIVFCSLAVILFLLGWRIYGAFGKRGDSQSPM</sequence>
<accession>A0AAJ1HGK9</accession>